<dbReference type="InterPro" id="IPR054593">
    <property type="entry name" value="Beta-mannosidase-like_N2"/>
</dbReference>
<dbReference type="RefSeq" id="WP_076931317.1">
    <property type="nucleotide sequence ID" value="NZ_LT605205.1"/>
</dbReference>
<keyword evidence="2" id="KW-0378">Hydrolase</keyword>
<organism evidence="5 6">
    <name type="scientific">Proteiniphilum saccharofermentans</name>
    <dbReference type="NCBI Taxonomy" id="1642647"/>
    <lineage>
        <taxon>Bacteria</taxon>
        <taxon>Pseudomonadati</taxon>
        <taxon>Bacteroidota</taxon>
        <taxon>Bacteroidia</taxon>
        <taxon>Bacteroidales</taxon>
        <taxon>Dysgonomonadaceae</taxon>
        <taxon>Proteiniphilum</taxon>
    </lineage>
</organism>
<feature type="domain" description="Beta-mannosidase-like galactose-binding" evidence="4">
    <location>
        <begin position="1004"/>
        <end position="1087"/>
    </location>
</feature>
<evidence type="ECO:0000256" key="3">
    <source>
        <dbReference type="SAM" id="SignalP"/>
    </source>
</evidence>
<evidence type="ECO:0000256" key="2">
    <source>
        <dbReference type="ARBA" id="ARBA00022801"/>
    </source>
</evidence>
<keyword evidence="6" id="KW-1185">Reference proteome</keyword>
<name>A0A1R3TA35_9BACT</name>
<dbReference type="PANTHER" id="PTHR43817:SF1">
    <property type="entry name" value="HYDROLASE, FAMILY 43, PUTATIVE (AFU_ORTHOLOGUE AFUA_3G01660)-RELATED"/>
    <property type="match status" value="1"/>
</dbReference>
<evidence type="ECO:0000256" key="1">
    <source>
        <dbReference type="ARBA" id="ARBA00022729"/>
    </source>
</evidence>
<dbReference type="STRING" id="1642647.PSM36_2681"/>
<sequence>MIVSKKKSQLCLLMTTFLLLPMMIGCGNAVQKTNLEEQFRNPLSEEAAPWTFWYWMYGAVSKEGITADLEAMQEIGLGGAYLMPIRSAAENKTFDYSPAYDQLTPEWWELVRFSMEEADRLGLKLGMHICDGFALAGGPWITPEKSMQKVVWSDTVIDGGAVDQLPIPQPESYEGFYRDIALYAIPVTRDISLDDKKPVVTSDTKDRNPAYLADREASGTFRSADPCWIQYTFDTPFLCRSVQVVPGGNNFQAQRLAVYASDDGIRFNKIKQLTPPRQGWQNTDENFTYSIPATEARFFRFYWDPAGTEPGAEDLDAAKWRPNLRVNHIFLSGEAAIDHHEGKSGLVWRVAQRTPSDEIPDEACVNPEDVMEIPLSSLENNDLSTTLPSGKWRIIRMGHTSTGHTNATGGAGRGLECDKFSREVVRIQLENWFGAAFHKTDPVLARKVLKYMHVDSWECGSQNWSENFLSEFKERRGYDLSPHLLVYTGIPVGSVEATESILHDIRQTIAELVVEVFYDTLAGFAKEYDCELSAECVSPTMVSDGMMHYRMVDRPMGEFWLDSPTHDKFNDMLDAISGGRIYGKNIIQGEGFTQLRTMWNENPRMVKPLLDRNYALGLNKVFHHVYVHNPFMDQYPGVTLDGIGLYFQRDQTWWKQGKAWIDYIKRCQTLLQSGHPVVDIAVFTGEETPRRAFLPERLVSSLPGIFGEEKVKAEQKRIANVGQPLRVKPVGVTHSAGVTDAGDWIDALRGYAYDSFNRDALLNDAKVKNGKLVFPGGMEYSILVIPKPYSLSPHGEYMSEEVASKIREIQEQGVIVLLGEKPSRTPSFHNKEHATENLKELTDRIWSVSDAYLLPYHEPDFRQFGLEKDVDLYGAKEIAWTHRASEGMDIYFISNQKEENRNLNISLRCAGKQPELWDPVTGGIKNIEKWSIENGRTHISLELFPHQSVFIVFRNPTSHTQIDAVTASRTIPLETAEWNIVFERDPSLHYTVKELFDWSKEEDKSVKYYAGTAIYTTNFQLDTGLDKEDIRLDLGKVHDMAEVYVNDVYCGSVWTYPDRVNVTEVVREGDNALEVRVVNGWANRIKGVHDKQITDGHIWTNARYWIENQPLQTSGLLGPLTLVVSE</sequence>
<evidence type="ECO:0000313" key="5">
    <source>
        <dbReference type="EMBL" id="SCD21477.1"/>
    </source>
</evidence>
<dbReference type="Pfam" id="PF22666">
    <property type="entry name" value="Glyco_hydro_2_N2"/>
    <property type="match status" value="1"/>
</dbReference>
<dbReference type="SUPFAM" id="SSF49785">
    <property type="entry name" value="Galactose-binding domain-like"/>
    <property type="match status" value="2"/>
</dbReference>
<protein>
    <recommendedName>
        <fullName evidence="4">Beta-mannosidase-like galactose-binding domain-containing protein</fullName>
    </recommendedName>
</protein>
<proteinExistence type="predicted"/>
<evidence type="ECO:0000259" key="4">
    <source>
        <dbReference type="Pfam" id="PF22666"/>
    </source>
</evidence>
<feature type="chain" id="PRO_5010359095" description="Beta-mannosidase-like galactose-binding domain-containing protein" evidence="3">
    <location>
        <begin position="30"/>
        <end position="1126"/>
    </location>
</feature>
<dbReference type="Gene3D" id="2.60.120.260">
    <property type="entry name" value="Galactose-binding domain-like"/>
    <property type="match status" value="2"/>
</dbReference>
<dbReference type="EMBL" id="LT605205">
    <property type="protein sequence ID" value="SCD21477.1"/>
    <property type="molecule type" value="Genomic_DNA"/>
</dbReference>
<dbReference type="AlphaFoldDB" id="A0A1R3TA35"/>
<accession>A0A1R3TA35</accession>
<dbReference type="PANTHER" id="PTHR43817">
    <property type="entry name" value="GLYCOSYL HYDROLASE"/>
    <property type="match status" value="1"/>
</dbReference>
<dbReference type="PROSITE" id="PS51257">
    <property type="entry name" value="PROKAR_LIPOPROTEIN"/>
    <property type="match status" value="1"/>
</dbReference>
<dbReference type="Pfam" id="PF17132">
    <property type="entry name" value="Glyco_hydro_106"/>
    <property type="match status" value="2"/>
</dbReference>
<dbReference type="InterPro" id="IPR008979">
    <property type="entry name" value="Galactose-bd-like_sf"/>
</dbReference>
<dbReference type="KEGG" id="psac:PSM36_2681"/>
<evidence type="ECO:0000313" key="6">
    <source>
        <dbReference type="Proteomes" id="UP000187464"/>
    </source>
</evidence>
<gene>
    <name evidence="5" type="ORF">PSM36_2681</name>
</gene>
<dbReference type="NCBIfam" id="NF045579">
    <property type="entry name" value="rhamnoside_JR"/>
    <property type="match status" value="1"/>
</dbReference>
<dbReference type="GO" id="GO:0004553">
    <property type="term" value="F:hydrolase activity, hydrolyzing O-glycosyl compounds"/>
    <property type="evidence" value="ECO:0007669"/>
    <property type="project" value="UniProtKB-ARBA"/>
</dbReference>
<reference evidence="5 6" key="1">
    <citation type="submission" date="2016-08" db="EMBL/GenBank/DDBJ databases">
        <authorList>
            <person name="Seilhamer J.J."/>
        </authorList>
    </citation>
    <scope>NUCLEOTIDE SEQUENCE [LARGE SCALE GENOMIC DNA]</scope>
    <source>
        <strain evidence="5">M3/6</strain>
    </source>
</reference>
<dbReference type="Proteomes" id="UP000187464">
    <property type="component" value="Chromosome I"/>
</dbReference>
<feature type="signal peptide" evidence="3">
    <location>
        <begin position="1"/>
        <end position="29"/>
    </location>
</feature>
<keyword evidence="1 3" id="KW-0732">Signal</keyword>